<evidence type="ECO:0000313" key="2">
    <source>
        <dbReference type="EMBL" id="BBY27051.1"/>
    </source>
</evidence>
<dbReference type="PANTHER" id="PTHR40630:SF1">
    <property type="entry name" value="DNA-BINDING PROTEIN"/>
    <property type="match status" value="1"/>
</dbReference>
<keyword evidence="3" id="KW-1185">Reference proteome</keyword>
<accession>A0A7I7QL73</accession>
<dbReference type="Pfam" id="PF11338">
    <property type="entry name" value="DUF3140"/>
    <property type="match status" value="1"/>
</dbReference>
<evidence type="ECO:0000256" key="1">
    <source>
        <dbReference type="SAM" id="MobiDB-lite"/>
    </source>
</evidence>
<organism evidence="2 3">
    <name type="scientific">Mycolicibacterium sediminis</name>
    <dbReference type="NCBI Taxonomy" id="1286180"/>
    <lineage>
        <taxon>Bacteria</taxon>
        <taxon>Bacillati</taxon>
        <taxon>Actinomycetota</taxon>
        <taxon>Actinomycetes</taxon>
        <taxon>Mycobacteriales</taxon>
        <taxon>Mycobacteriaceae</taxon>
        <taxon>Mycolicibacterium</taxon>
    </lineage>
</organism>
<sequence length="113" mass="13150">MSGHADVDQELWDEFHRIVNMTSRELSEWLRTRSAGEHAEEFPDESGSQTGQHVLHILSKRRTDLTEDDERVMRNVVDRIHAERGVDLEPTAGQSNWRHRLMTLGHDPLKEAR</sequence>
<evidence type="ECO:0008006" key="4">
    <source>
        <dbReference type="Google" id="ProtNLM"/>
    </source>
</evidence>
<name>A0A7I7QL73_9MYCO</name>
<dbReference type="RefSeq" id="WP_163795995.1">
    <property type="nucleotide sequence ID" value="NZ_AP022588.1"/>
</dbReference>
<dbReference type="Proteomes" id="UP000467193">
    <property type="component" value="Chromosome"/>
</dbReference>
<dbReference type="InterPro" id="IPR021487">
    <property type="entry name" value="DUF3140"/>
</dbReference>
<dbReference type="KEGG" id="msei:MSEDJ_11470"/>
<dbReference type="PANTHER" id="PTHR40630">
    <property type="entry name" value="POSSIBLE DNA-BINDING PROTEIN"/>
    <property type="match status" value="1"/>
</dbReference>
<protein>
    <recommendedName>
        <fullName evidence="4">DNA-binding protein</fullName>
    </recommendedName>
</protein>
<gene>
    <name evidence="2" type="ORF">MSEDJ_11470</name>
</gene>
<dbReference type="EMBL" id="AP022588">
    <property type="protein sequence ID" value="BBY27051.1"/>
    <property type="molecule type" value="Genomic_DNA"/>
</dbReference>
<evidence type="ECO:0000313" key="3">
    <source>
        <dbReference type="Proteomes" id="UP000467193"/>
    </source>
</evidence>
<feature type="region of interest" description="Disordered" evidence="1">
    <location>
        <begin position="33"/>
        <end position="52"/>
    </location>
</feature>
<reference evidence="2 3" key="1">
    <citation type="journal article" date="2019" name="Emerg. Microbes Infect.">
        <title>Comprehensive subspecies identification of 175 nontuberculous mycobacteria species based on 7547 genomic profiles.</title>
        <authorList>
            <person name="Matsumoto Y."/>
            <person name="Kinjo T."/>
            <person name="Motooka D."/>
            <person name="Nabeya D."/>
            <person name="Jung N."/>
            <person name="Uechi K."/>
            <person name="Horii T."/>
            <person name="Iida T."/>
            <person name="Fujita J."/>
            <person name="Nakamura S."/>
        </authorList>
    </citation>
    <scope>NUCLEOTIDE SEQUENCE [LARGE SCALE GENOMIC DNA]</scope>
    <source>
        <strain evidence="2 3">JCM 17899</strain>
    </source>
</reference>
<dbReference type="AlphaFoldDB" id="A0A7I7QL73"/>
<proteinExistence type="predicted"/>